<gene>
    <name evidence="1" type="ordered locus">Cmaq_0283</name>
</gene>
<dbReference type="Proteomes" id="UP000001137">
    <property type="component" value="Chromosome"/>
</dbReference>
<dbReference type="KEGG" id="cma:Cmaq_0283"/>
<protein>
    <submittedName>
        <fullName evidence="1">Uncharacterized protein</fullName>
    </submittedName>
</protein>
<dbReference type="EMBL" id="CP000852">
    <property type="protein sequence ID" value="ABW01131.1"/>
    <property type="molecule type" value="Genomic_DNA"/>
</dbReference>
<dbReference type="HOGENOM" id="CLU_1976413_0_0_2"/>
<dbReference type="AlphaFoldDB" id="A8MAU5"/>
<name>A8MAU5_CALMQ</name>
<evidence type="ECO:0000313" key="1">
    <source>
        <dbReference type="EMBL" id="ABW01131.1"/>
    </source>
</evidence>
<proteinExistence type="predicted"/>
<sequence length="126" mass="14544">MVMNINDIFDLTSTYLSVLRVEHIMLAKLILSTVKGEVNCSRLVRVLGGHIEKEGRVLSKYGIAINSMQALSRLYNEYYEECLEDKVNGRLLTELLKVIKDHDEELALIMDRLINEYFTSIINEIH</sequence>
<reference evidence="1 2" key="1">
    <citation type="submission" date="2007-10" db="EMBL/GenBank/DDBJ databases">
        <title>Complete sequence of Caldivirga maquilingensis IC-167.</title>
        <authorList>
            <consortium name="US DOE Joint Genome Institute"/>
            <person name="Copeland A."/>
            <person name="Lucas S."/>
            <person name="Lapidus A."/>
            <person name="Barry K."/>
            <person name="Glavina del Rio T."/>
            <person name="Dalin E."/>
            <person name="Tice H."/>
            <person name="Pitluck S."/>
            <person name="Saunders E."/>
            <person name="Brettin T."/>
            <person name="Bruce D."/>
            <person name="Detter J.C."/>
            <person name="Han C."/>
            <person name="Schmutz J."/>
            <person name="Larimer F."/>
            <person name="Land M."/>
            <person name="Hauser L."/>
            <person name="Kyrpides N."/>
            <person name="Ivanova N."/>
            <person name="Biddle J.F."/>
            <person name="Zhang Z."/>
            <person name="Fitz-Gibbon S.T."/>
            <person name="Lowe T.M."/>
            <person name="Saltikov C."/>
            <person name="House C.H."/>
            <person name="Richardson P."/>
        </authorList>
    </citation>
    <scope>NUCLEOTIDE SEQUENCE [LARGE SCALE GENOMIC DNA]</scope>
    <source>
        <strain evidence="2">ATCC 700844 / DSM 13496 / JCM 10307 / IC-167</strain>
    </source>
</reference>
<evidence type="ECO:0000313" key="2">
    <source>
        <dbReference type="Proteomes" id="UP000001137"/>
    </source>
</evidence>
<dbReference type="STRING" id="397948.Cmaq_0283"/>
<accession>A8MAU5</accession>
<keyword evidence="2" id="KW-1185">Reference proteome</keyword>
<organism evidence="1 2">
    <name type="scientific">Caldivirga maquilingensis (strain ATCC 700844 / DSM 13496 / JCM 10307 / IC-167)</name>
    <dbReference type="NCBI Taxonomy" id="397948"/>
    <lineage>
        <taxon>Archaea</taxon>
        <taxon>Thermoproteota</taxon>
        <taxon>Thermoprotei</taxon>
        <taxon>Thermoproteales</taxon>
        <taxon>Thermoproteaceae</taxon>
        <taxon>Caldivirga</taxon>
    </lineage>
</organism>